<sequence>MLDAKGVMEPYQEPRQTRGWLTLVLGALVFTVFGGVVGYAWFNGMGGTSGEPPLIRAEAGPYRRAPAERGGLEVANVSSSIVSVLRPKAEPPRVERLLPPETPMALEATLPEDDAAPATDDAKTPSAAAAAAPAPAQPDAPASPPAAPPEAMVAAPAEPPVTTAEKPVPQPKPAPPAQIAAREPATAPLRPPASVAAPPRPAPQPEAAVPQRQARIEPAAPASIRPQPVVPPARAGGELYRLQLTAVRSEAGLTQAWAQLKQRYPRVLANLSPRVERVETSTGPLFRLQAGPFTSREAAANACSGIRESGGQCFIIGPMPQ</sequence>
<organism evidence="4 5">
    <name type="scientific">Benzoatithermus flavus</name>
    <dbReference type="NCBI Taxonomy" id="3108223"/>
    <lineage>
        <taxon>Bacteria</taxon>
        <taxon>Pseudomonadati</taxon>
        <taxon>Pseudomonadota</taxon>
        <taxon>Alphaproteobacteria</taxon>
        <taxon>Geminicoccales</taxon>
        <taxon>Geminicoccaceae</taxon>
        <taxon>Benzoatithermus</taxon>
    </lineage>
</organism>
<feature type="region of interest" description="Disordered" evidence="1">
    <location>
        <begin position="115"/>
        <end position="213"/>
    </location>
</feature>
<feature type="compositionally biased region" description="Pro residues" evidence="1">
    <location>
        <begin position="135"/>
        <end position="148"/>
    </location>
</feature>
<keyword evidence="5" id="KW-1185">Reference proteome</keyword>
<dbReference type="PROSITE" id="PS51724">
    <property type="entry name" value="SPOR"/>
    <property type="match status" value="1"/>
</dbReference>
<reference evidence="4 5" key="1">
    <citation type="submission" date="2024-01" db="EMBL/GenBank/DDBJ databases">
        <title>Multi-omics insights into the function and evolution of sodium benzoate biodegradation pathways in Benzoatithermus flavus gen. nov., sp. nov. from hot spring.</title>
        <authorList>
            <person name="Hu C.-J."/>
            <person name="Li W.-J."/>
        </authorList>
    </citation>
    <scope>NUCLEOTIDE SEQUENCE [LARGE SCALE GENOMIC DNA]</scope>
    <source>
        <strain evidence="4 5">SYSU G07066</strain>
    </source>
</reference>
<name>A0ABU8XVP3_9PROT</name>
<evidence type="ECO:0000256" key="2">
    <source>
        <dbReference type="SAM" id="Phobius"/>
    </source>
</evidence>
<accession>A0ABU8XVP3</accession>
<keyword evidence="2" id="KW-1133">Transmembrane helix</keyword>
<feature type="compositionally biased region" description="Low complexity" evidence="1">
    <location>
        <begin position="116"/>
        <end position="134"/>
    </location>
</feature>
<dbReference type="InterPro" id="IPR036680">
    <property type="entry name" value="SPOR-like_sf"/>
</dbReference>
<dbReference type="Gene3D" id="3.30.70.1070">
    <property type="entry name" value="Sporulation related repeat"/>
    <property type="match status" value="1"/>
</dbReference>
<feature type="compositionally biased region" description="Low complexity" evidence="1">
    <location>
        <begin position="149"/>
        <end position="167"/>
    </location>
</feature>
<dbReference type="SUPFAM" id="SSF110997">
    <property type="entry name" value="Sporulation related repeat"/>
    <property type="match status" value="1"/>
</dbReference>
<protein>
    <submittedName>
        <fullName evidence="4">SPOR domain-containing protein</fullName>
    </submittedName>
</protein>
<comment type="caution">
    <text evidence="4">The sequence shown here is derived from an EMBL/GenBank/DDBJ whole genome shotgun (WGS) entry which is preliminary data.</text>
</comment>
<gene>
    <name evidence="4" type="ORF">U1T56_18985</name>
</gene>
<dbReference type="InterPro" id="IPR007730">
    <property type="entry name" value="SPOR-like_dom"/>
</dbReference>
<evidence type="ECO:0000313" key="5">
    <source>
        <dbReference type="Proteomes" id="UP001375743"/>
    </source>
</evidence>
<evidence type="ECO:0000259" key="3">
    <source>
        <dbReference type="PROSITE" id="PS51724"/>
    </source>
</evidence>
<keyword evidence="2" id="KW-0812">Transmembrane</keyword>
<dbReference type="Pfam" id="PF05036">
    <property type="entry name" value="SPOR"/>
    <property type="match status" value="1"/>
</dbReference>
<proteinExistence type="predicted"/>
<dbReference type="Proteomes" id="UP001375743">
    <property type="component" value="Unassembled WGS sequence"/>
</dbReference>
<dbReference type="RefSeq" id="WP_418161091.1">
    <property type="nucleotide sequence ID" value="NZ_JBBLZC010000023.1"/>
</dbReference>
<dbReference type="EMBL" id="JBBLZC010000023">
    <property type="protein sequence ID" value="MEK0085242.1"/>
    <property type="molecule type" value="Genomic_DNA"/>
</dbReference>
<evidence type="ECO:0000256" key="1">
    <source>
        <dbReference type="SAM" id="MobiDB-lite"/>
    </source>
</evidence>
<evidence type="ECO:0000313" key="4">
    <source>
        <dbReference type="EMBL" id="MEK0085242.1"/>
    </source>
</evidence>
<keyword evidence="2" id="KW-0472">Membrane</keyword>
<feature type="domain" description="SPOR" evidence="3">
    <location>
        <begin position="234"/>
        <end position="318"/>
    </location>
</feature>
<feature type="transmembrane region" description="Helical" evidence="2">
    <location>
        <begin position="20"/>
        <end position="42"/>
    </location>
</feature>